<dbReference type="GO" id="GO:0005634">
    <property type="term" value="C:nucleus"/>
    <property type="evidence" value="ECO:0007669"/>
    <property type="project" value="UniProtKB-SubCell"/>
</dbReference>
<evidence type="ECO:0000256" key="6">
    <source>
        <dbReference type="ARBA" id="ARBA00023155"/>
    </source>
</evidence>
<dbReference type="InterPro" id="IPR009057">
    <property type="entry name" value="Homeodomain-like_sf"/>
</dbReference>
<dbReference type="SUPFAM" id="SSF46689">
    <property type="entry name" value="Homeodomain-like"/>
    <property type="match status" value="1"/>
</dbReference>
<keyword evidence="6 9" id="KW-0371">Homeobox</keyword>
<feature type="region of interest" description="Disordered" evidence="11">
    <location>
        <begin position="96"/>
        <end position="128"/>
    </location>
</feature>
<dbReference type="PROSITE" id="PS50071">
    <property type="entry name" value="HOMEOBOX_2"/>
    <property type="match status" value="1"/>
</dbReference>
<feature type="domain" description="Homeobox" evidence="12">
    <location>
        <begin position="126"/>
        <end position="186"/>
    </location>
</feature>
<feature type="DNA-binding region" description="Homeobox" evidence="9">
    <location>
        <begin position="128"/>
        <end position="187"/>
    </location>
</feature>
<feature type="region of interest" description="Disordered" evidence="11">
    <location>
        <begin position="185"/>
        <end position="231"/>
    </location>
</feature>
<reference evidence="13" key="1">
    <citation type="submission" date="2014-08" db="EMBL/GenBank/DDBJ databases">
        <authorList>
            <person name="Senf B."/>
            <person name="Petzold A."/>
            <person name="Downie B.R."/>
            <person name="Koch P."/>
            <person name="Platzer M."/>
        </authorList>
    </citation>
    <scope>NUCLEOTIDE SEQUENCE [LARGE SCALE GENOMIC DNA]</scope>
    <source>
        <strain evidence="13">GRZ</strain>
    </source>
</reference>
<dbReference type="Pfam" id="PF00046">
    <property type="entry name" value="Homeodomain"/>
    <property type="match status" value="1"/>
</dbReference>
<keyword evidence="3" id="KW-0217">Developmental protein</keyword>
<reference evidence="13" key="2">
    <citation type="submission" date="2025-08" db="UniProtKB">
        <authorList>
            <consortium name="Ensembl"/>
        </authorList>
    </citation>
    <scope>IDENTIFICATION</scope>
</reference>
<name>A0A8C6M492_NOTFU</name>
<accession>A0A8C6M492</accession>
<dbReference type="GO" id="GO:0030097">
    <property type="term" value="P:hemopoiesis"/>
    <property type="evidence" value="ECO:0007669"/>
    <property type="project" value="Ensembl"/>
</dbReference>
<dbReference type="GO" id="GO:0000977">
    <property type="term" value="F:RNA polymerase II transcription regulatory region sequence-specific DNA binding"/>
    <property type="evidence" value="ECO:0007669"/>
    <property type="project" value="TreeGrafter"/>
</dbReference>
<dbReference type="FunFam" id="1.10.10.60:FF:000574">
    <property type="entry name" value="Homeobox protein CHOX-CAD2"/>
    <property type="match status" value="1"/>
</dbReference>
<dbReference type="GO" id="GO:0048384">
    <property type="term" value="P:retinoic acid receptor signaling pathway"/>
    <property type="evidence" value="ECO:0007669"/>
    <property type="project" value="Ensembl"/>
</dbReference>
<evidence type="ECO:0000256" key="5">
    <source>
        <dbReference type="ARBA" id="ARBA00023125"/>
    </source>
</evidence>
<protein>
    <submittedName>
        <fullName evidence="13">Caudal type homeobox 1a</fullName>
    </submittedName>
</protein>
<comment type="similarity">
    <text evidence="2">Belongs to the Caudal homeobox family.</text>
</comment>
<evidence type="ECO:0000256" key="8">
    <source>
        <dbReference type="ARBA" id="ARBA00023242"/>
    </source>
</evidence>
<evidence type="ECO:0000256" key="7">
    <source>
        <dbReference type="ARBA" id="ARBA00023163"/>
    </source>
</evidence>
<keyword evidence="4" id="KW-0805">Transcription regulation</keyword>
<dbReference type="SMART" id="SM00389">
    <property type="entry name" value="HOX"/>
    <property type="match status" value="1"/>
</dbReference>
<dbReference type="GO" id="GO:0001756">
    <property type="term" value="P:somitogenesis"/>
    <property type="evidence" value="ECO:0007669"/>
    <property type="project" value="Ensembl"/>
</dbReference>
<reference evidence="13" key="3">
    <citation type="submission" date="2025-09" db="UniProtKB">
        <authorList>
            <consortium name="Ensembl"/>
        </authorList>
    </citation>
    <scope>IDENTIFICATION</scope>
</reference>
<evidence type="ECO:0000313" key="14">
    <source>
        <dbReference type="Proteomes" id="UP000694548"/>
    </source>
</evidence>
<feature type="region of interest" description="Disordered" evidence="11">
    <location>
        <begin position="62"/>
        <end position="84"/>
    </location>
</feature>
<evidence type="ECO:0000256" key="4">
    <source>
        <dbReference type="ARBA" id="ARBA00023015"/>
    </source>
</evidence>
<comment type="subcellular location">
    <subcellularLocation>
        <location evidence="1 9 10">Nucleus</location>
    </subcellularLocation>
</comment>
<feature type="compositionally biased region" description="Low complexity" evidence="11">
    <location>
        <begin position="74"/>
        <end position="84"/>
    </location>
</feature>
<dbReference type="GO" id="GO:0031016">
    <property type="term" value="P:pancreas development"/>
    <property type="evidence" value="ECO:0007669"/>
    <property type="project" value="Ensembl"/>
</dbReference>
<evidence type="ECO:0000256" key="1">
    <source>
        <dbReference type="ARBA" id="ARBA00004123"/>
    </source>
</evidence>
<keyword evidence="14" id="KW-1185">Reference proteome</keyword>
<dbReference type="InterPro" id="IPR001356">
    <property type="entry name" value="HD"/>
</dbReference>
<keyword evidence="7" id="KW-0804">Transcription</keyword>
<keyword evidence="8 9" id="KW-0539">Nucleus</keyword>
<dbReference type="Gene3D" id="1.10.10.60">
    <property type="entry name" value="Homeodomain-like"/>
    <property type="match status" value="1"/>
</dbReference>
<dbReference type="CDD" id="cd00086">
    <property type="entry name" value="homeodomain"/>
    <property type="match status" value="1"/>
</dbReference>
<dbReference type="GO" id="GO:0021906">
    <property type="term" value="P:hindbrain-spinal cord boundary formation"/>
    <property type="evidence" value="ECO:0007669"/>
    <property type="project" value="Ensembl"/>
</dbReference>
<dbReference type="GeneTree" id="ENSGT00940000164078"/>
<dbReference type="PANTHER" id="PTHR24332:SF16">
    <property type="entry name" value="HOMEOBOX PROTEIN CDX-1"/>
    <property type="match status" value="1"/>
</dbReference>
<dbReference type="PANTHER" id="PTHR24332">
    <property type="entry name" value="HOMEOBOX PROTEIN CDX"/>
    <property type="match status" value="1"/>
</dbReference>
<sequence length="231" mass="25904">MYPNSQSVRHPAQTLTLNSQYIPPSYDFTGYQHHVSGVIDPLPSAWNPVYAPGEEFPFSFAGSSPGGGQVSFTSPELSSAPSAAAGGSFPGYSFLSGQDPFSSRRRPPEPIRQTLPGRTKQRGKTRTKDKYRVVYTDHQRQELEKEFQCNRYITMRRKSELSMALSLSERQVKIWFQNRRAKERKINRKKLQHSQQASTTTPTPPVMGAHADVPISPGTSLVPTDIKSEEY</sequence>
<dbReference type="PROSITE" id="PS00027">
    <property type="entry name" value="HOMEOBOX_1"/>
    <property type="match status" value="1"/>
</dbReference>
<evidence type="ECO:0000256" key="11">
    <source>
        <dbReference type="SAM" id="MobiDB-lite"/>
    </source>
</evidence>
<dbReference type="InterPro" id="IPR017970">
    <property type="entry name" value="Homeobox_CS"/>
</dbReference>
<evidence type="ECO:0000256" key="2">
    <source>
        <dbReference type="ARBA" id="ARBA00010341"/>
    </source>
</evidence>
<evidence type="ECO:0000256" key="9">
    <source>
        <dbReference type="PROSITE-ProRule" id="PRU00108"/>
    </source>
</evidence>
<dbReference type="InterPro" id="IPR020479">
    <property type="entry name" value="HD_metazoa"/>
</dbReference>
<dbReference type="GO" id="GO:0048793">
    <property type="term" value="P:pronephros development"/>
    <property type="evidence" value="ECO:0007669"/>
    <property type="project" value="Ensembl"/>
</dbReference>
<keyword evidence="5 9" id="KW-0238">DNA-binding</keyword>
<dbReference type="PRINTS" id="PR00024">
    <property type="entry name" value="HOMEOBOX"/>
</dbReference>
<evidence type="ECO:0000256" key="3">
    <source>
        <dbReference type="ARBA" id="ARBA00022473"/>
    </source>
</evidence>
<dbReference type="GO" id="GO:0060914">
    <property type="term" value="P:heart formation"/>
    <property type="evidence" value="ECO:0007669"/>
    <property type="project" value="Ensembl"/>
</dbReference>
<evidence type="ECO:0000313" key="13">
    <source>
        <dbReference type="Ensembl" id="ENSNFUP00015027339.1"/>
    </source>
</evidence>
<dbReference type="GO" id="GO:0000981">
    <property type="term" value="F:DNA-binding transcription factor activity, RNA polymerase II-specific"/>
    <property type="evidence" value="ECO:0007669"/>
    <property type="project" value="InterPro"/>
</dbReference>
<dbReference type="InterPro" id="IPR047152">
    <property type="entry name" value="Caudal_homeobox"/>
</dbReference>
<dbReference type="AlphaFoldDB" id="A0A8C6M492"/>
<dbReference type="Ensembl" id="ENSNFUT00015028557.1">
    <property type="protein sequence ID" value="ENSNFUP00015027339.1"/>
    <property type="gene ID" value="ENSNFUG00015013245.1"/>
</dbReference>
<evidence type="ECO:0000259" key="12">
    <source>
        <dbReference type="PROSITE" id="PS50071"/>
    </source>
</evidence>
<proteinExistence type="inferred from homology"/>
<dbReference type="GO" id="GO:0009948">
    <property type="term" value="P:anterior/posterior axis specification"/>
    <property type="evidence" value="ECO:0007669"/>
    <property type="project" value="Ensembl"/>
</dbReference>
<gene>
    <name evidence="13" type="primary">LOC107375644</name>
</gene>
<dbReference type="Proteomes" id="UP000694548">
    <property type="component" value="Chromosome sgr01"/>
</dbReference>
<organism evidence="13 14">
    <name type="scientific">Nothobranchius furzeri</name>
    <name type="common">Turquoise killifish</name>
    <dbReference type="NCBI Taxonomy" id="105023"/>
    <lineage>
        <taxon>Eukaryota</taxon>
        <taxon>Metazoa</taxon>
        <taxon>Chordata</taxon>
        <taxon>Craniata</taxon>
        <taxon>Vertebrata</taxon>
        <taxon>Euteleostomi</taxon>
        <taxon>Actinopterygii</taxon>
        <taxon>Neopterygii</taxon>
        <taxon>Teleostei</taxon>
        <taxon>Neoteleostei</taxon>
        <taxon>Acanthomorphata</taxon>
        <taxon>Ovalentaria</taxon>
        <taxon>Atherinomorphae</taxon>
        <taxon>Cyprinodontiformes</taxon>
        <taxon>Nothobranchiidae</taxon>
        <taxon>Nothobranchius</taxon>
    </lineage>
</organism>
<evidence type="ECO:0000256" key="10">
    <source>
        <dbReference type="RuleBase" id="RU000682"/>
    </source>
</evidence>